<comment type="caution">
    <text evidence="4">The sequence shown here is derived from an EMBL/GenBank/DDBJ whole genome shotgun (WGS) entry which is preliminary data.</text>
</comment>
<dbReference type="InterPro" id="IPR053709">
    <property type="entry name" value="eRP_eS24_sf"/>
</dbReference>
<dbReference type="GO" id="GO:0005840">
    <property type="term" value="C:ribosome"/>
    <property type="evidence" value="ECO:0007669"/>
    <property type="project" value="UniProtKB-KW"/>
</dbReference>
<dbReference type="HAMAP" id="MF_00545">
    <property type="entry name" value="Ribosomal_eS24"/>
    <property type="match status" value="1"/>
</dbReference>
<dbReference type="Gene3D" id="3.30.70.3370">
    <property type="match status" value="1"/>
</dbReference>
<feature type="region of interest" description="Disordered" evidence="3">
    <location>
        <begin position="104"/>
        <end position="128"/>
    </location>
</feature>
<keyword evidence="2" id="KW-0687">Ribonucleoprotein</keyword>
<dbReference type="SUPFAM" id="SSF54189">
    <property type="entry name" value="Ribosomal proteins S24e, L23 and L15e"/>
    <property type="match status" value="1"/>
</dbReference>
<keyword evidence="5" id="KW-1185">Reference proteome</keyword>
<accession>A0A391NUH0</accession>
<keyword evidence="1 4" id="KW-0689">Ribosomal protein</keyword>
<reference evidence="4 5" key="1">
    <citation type="journal article" date="2018" name="PLoS ONE">
        <title>The draft genome of Kipferlia bialata reveals reductive genome evolution in fornicate parasites.</title>
        <authorList>
            <person name="Tanifuji G."/>
            <person name="Takabayashi S."/>
            <person name="Kume K."/>
            <person name="Takagi M."/>
            <person name="Nakayama T."/>
            <person name="Kamikawa R."/>
            <person name="Inagaki Y."/>
            <person name="Hashimoto T."/>
        </authorList>
    </citation>
    <scope>NUCLEOTIDE SEQUENCE [LARGE SCALE GENOMIC DNA]</scope>
    <source>
        <strain evidence="4">NY0173</strain>
    </source>
</reference>
<dbReference type="InterPro" id="IPR012678">
    <property type="entry name" value="Ribosomal_uL23/eL15/eS24_sf"/>
</dbReference>
<dbReference type="PANTHER" id="PTHR10496">
    <property type="entry name" value="40S RIBOSOMAL PROTEIN S24"/>
    <property type="match status" value="1"/>
</dbReference>
<evidence type="ECO:0000313" key="4">
    <source>
        <dbReference type="EMBL" id="GCA62123.1"/>
    </source>
</evidence>
<evidence type="ECO:0000313" key="5">
    <source>
        <dbReference type="Proteomes" id="UP000265618"/>
    </source>
</evidence>
<sequence length="128" mass="15141">MPEKTVIRTRRFMQNPLLHRRQMVVEVTHTATRAPTRREIRDRVAELYHITNKDTIVLTGFKTHFGGGFTSGFCRVYDDLKHLQKVEAKFVQCRMGLAKRVERSRKQIKMQKNRALKQWGTKKTTKKN</sequence>
<feature type="compositionally biased region" description="Basic residues" evidence="3">
    <location>
        <begin position="106"/>
        <end position="115"/>
    </location>
</feature>
<organism evidence="4 5">
    <name type="scientific">Kipferlia bialata</name>
    <dbReference type="NCBI Taxonomy" id="797122"/>
    <lineage>
        <taxon>Eukaryota</taxon>
        <taxon>Metamonada</taxon>
        <taxon>Carpediemonas-like organisms</taxon>
        <taxon>Kipferlia</taxon>
    </lineage>
</organism>
<dbReference type="AlphaFoldDB" id="A0A391NUH0"/>
<dbReference type="OrthoDB" id="10251131at2759"/>
<evidence type="ECO:0000256" key="3">
    <source>
        <dbReference type="SAM" id="MobiDB-lite"/>
    </source>
</evidence>
<dbReference type="GO" id="GO:0003735">
    <property type="term" value="F:structural constituent of ribosome"/>
    <property type="evidence" value="ECO:0007669"/>
    <property type="project" value="InterPro"/>
</dbReference>
<dbReference type="EMBL" id="BDIP01000193">
    <property type="protein sequence ID" value="GCA62123.1"/>
    <property type="molecule type" value="Genomic_DNA"/>
</dbReference>
<protein>
    <submittedName>
        <fullName evidence="4">Ribosomal protein S24e</fullName>
    </submittedName>
</protein>
<evidence type="ECO:0000256" key="2">
    <source>
        <dbReference type="ARBA" id="ARBA00023274"/>
    </source>
</evidence>
<gene>
    <name evidence="4" type="ORF">KIPB_001371</name>
</gene>
<name>A0A391NUH0_9EUKA</name>
<dbReference type="GO" id="GO:0006412">
    <property type="term" value="P:translation"/>
    <property type="evidence" value="ECO:0007669"/>
    <property type="project" value="InterPro"/>
</dbReference>
<dbReference type="Pfam" id="PF01282">
    <property type="entry name" value="Ribosomal_S24e"/>
    <property type="match status" value="1"/>
</dbReference>
<proteinExistence type="inferred from homology"/>
<dbReference type="InterPro" id="IPR001976">
    <property type="entry name" value="Ribosomal_eS24"/>
</dbReference>
<dbReference type="GO" id="GO:1990904">
    <property type="term" value="C:ribonucleoprotein complex"/>
    <property type="evidence" value="ECO:0007669"/>
    <property type="project" value="UniProtKB-KW"/>
</dbReference>
<dbReference type="Proteomes" id="UP000265618">
    <property type="component" value="Unassembled WGS sequence"/>
</dbReference>
<evidence type="ECO:0000256" key="1">
    <source>
        <dbReference type="ARBA" id="ARBA00022980"/>
    </source>
</evidence>